<dbReference type="Proteomes" id="UP001642360">
    <property type="component" value="Unassembled WGS sequence"/>
</dbReference>
<comment type="similarity">
    <text evidence="2">Belongs to the plant self-incompatibility (S1) protein family.</text>
</comment>
<keyword evidence="3" id="KW-0713">Self-incompatibility</keyword>
<organism evidence="6 7">
    <name type="scientific">Ilex paraguariensis</name>
    <name type="common">yerba mate</name>
    <dbReference type="NCBI Taxonomy" id="185542"/>
    <lineage>
        <taxon>Eukaryota</taxon>
        <taxon>Viridiplantae</taxon>
        <taxon>Streptophyta</taxon>
        <taxon>Embryophyta</taxon>
        <taxon>Tracheophyta</taxon>
        <taxon>Spermatophyta</taxon>
        <taxon>Magnoliopsida</taxon>
        <taxon>eudicotyledons</taxon>
        <taxon>Gunneridae</taxon>
        <taxon>Pentapetalae</taxon>
        <taxon>asterids</taxon>
        <taxon>campanulids</taxon>
        <taxon>Aquifoliales</taxon>
        <taxon>Aquifoliaceae</taxon>
        <taxon>Ilex</taxon>
    </lineage>
</organism>
<dbReference type="Pfam" id="PF05938">
    <property type="entry name" value="Self-incomp_S1"/>
    <property type="match status" value="1"/>
</dbReference>
<reference evidence="6 7" key="1">
    <citation type="submission" date="2024-02" db="EMBL/GenBank/DDBJ databases">
        <authorList>
            <person name="Vignale AGUSTIN F."/>
            <person name="Sosa J E."/>
            <person name="Modenutti C."/>
        </authorList>
    </citation>
    <scope>NUCLEOTIDE SEQUENCE [LARGE SCALE GENOMIC DNA]</scope>
</reference>
<evidence type="ECO:0000313" key="6">
    <source>
        <dbReference type="EMBL" id="CAK9136064.1"/>
    </source>
</evidence>
<evidence type="ECO:0000256" key="3">
    <source>
        <dbReference type="ARBA" id="ARBA00022471"/>
    </source>
</evidence>
<keyword evidence="5" id="KW-0732">Signal</keyword>
<sequence length="172" mass="20030">MNEGKKEQRSTATMNTATTTITHISFLLIAALFFVPVSEASIFSWRKRPLKTVTLTNNHTNYLSVRCYNFNDALRLQHLKPNQQFKFNFQVNGLLASTAMYNCSTNMGVFVSYRHDYMCGNDTINKCDWKFDLKGTYRYSPTLGDWEFFDYNPNYESLFRGGVVQNKYTNKK</sequence>
<comment type="caution">
    <text evidence="6">The sequence shown here is derived from an EMBL/GenBank/DDBJ whole genome shotgun (WGS) entry which is preliminary data.</text>
</comment>
<evidence type="ECO:0000313" key="7">
    <source>
        <dbReference type="Proteomes" id="UP001642360"/>
    </source>
</evidence>
<dbReference type="EMBL" id="CAUOFW020000732">
    <property type="protein sequence ID" value="CAK9136064.1"/>
    <property type="molecule type" value="Genomic_DNA"/>
</dbReference>
<dbReference type="InterPro" id="IPR010264">
    <property type="entry name" value="Self-incomp_S1"/>
</dbReference>
<evidence type="ECO:0008006" key="8">
    <source>
        <dbReference type="Google" id="ProtNLM"/>
    </source>
</evidence>
<name>A0ABC8QTK5_9AQUA</name>
<accession>A0ABC8QTK5</accession>
<evidence type="ECO:0000256" key="4">
    <source>
        <dbReference type="ARBA" id="ARBA00022525"/>
    </source>
</evidence>
<keyword evidence="7" id="KW-1185">Reference proteome</keyword>
<keyword evidence="4" id="KW-0964">Secreted</keyword>
<dbReference type="GO" id="GO:0005576">
    <property type="term" value="C:extracellular region"/>
    <property type="evidence" value="ECO:0007669"/>
    <property type="project" value="UniProtKB-SubCell"/>
</dbReference>
<evidence type="ECO:0000256" key="5">
    <source>
        <dbReference type="ARBA" id="ARBA00022729"/>
    </source>
</evidence>
<dbReference type="AlphaFoldDB" id="A0ABC8QTK5"/>
<evidence type="ECO:0000256" key="1">
    <source>
        <dbReference type="ARBA" id="ARBA00004613"/>
    </source>
</evidence>
<comment type="subcellular location">
    <subcellularLocation>
        <location evidence="1">Secreted</location>
    </subcellularLocation>
</comment>
<gene>
    <name evidence="6" type="ORF">ILEXP_LOCUS3035</name>
</gene>
<dbReference type="GO" id="GO:0060320">
    <property type="term" value="P:rejection of self pollen"/>
    <property type="evidence" value="ECO:0007669"/>
    <property type="project" value="UniProtKB-KW"/>
</dbReference>
<proteinExistence type="inferred from homology"/>
<evidence type="ECO:0000256" key="2">
    <source>
        <dbReference type="ARBA" id="ARBA00005581"/>
    </source>
</evidence>
<protein>
    <recommendedName>
        <fullName evidence="8">S-protein homolog</fullName>
    </recommendedName>
</protein>